<keyword evidence="7" id="KW-1133">Transmembrane helix</keyword>
<reference evidence="9" key="1">
    <citation type="journal article" date="2021" name="J Fungi (Basel)">
        <title>Virulence traits and population genomics of the black yeast Aureobasidium melanogenum.</title>
        <authorList>
            <person name="Cernosa A."/>
            <person name="Sun X."/>
            <person name="Gostincar C."/>
            <person name="Fang C."/>
            <person name="Gunde-Cimerman N."/>
            <person name="Song Z."/>
        </authorList>
    </citation>
    <scope>NUCLEOTIDE SEQUENCE</scope>
    <source>
        <strain evidence="9">EXF-8016</strain>
    </source>
</reference>
<keyword evidence="4" id="KW-0274">FAD</keyword>
<feature type="transmembrane region" description="Helical" evidence="7">
    <location>
        <begin position="832"/>
        <end position="853"/>
    </location>
</feature>
<feature type="transmembrane region" description="Helical" evidence="7">
    <location>
        <begin position="588"/>
        <end position="611"/>
    </location>
</feature>
<feature type="transmembrane region" description="Helical" evidence="7">
    <location>
        <begin position="529"/>
        <end position="547"/>
    </location>
</feature>
<evidence type="ECO:0000313" key="9">
    <source>
        <dbReference type="EMBL" id="KAH0215320.1"/>
    </source>
</evidence>
<dbReference type="InterPro" id="IPR036188">
    <property type="entry name" value="FAD/NAD-bd_sf"/>
</dbReference>
<evidence type="ECO:0000256" key="2">
    <source>
        <dbReference type="ARBA" id="ARBA00007992"/>
    </source>
</evidence>
<dbReference type="Pfam" id="PF07690">
    <property type="entry name" value="MFS_1"/>
    <property type="match status" value="1"/>
</dbReference>
<feature type="transmembrane region" description="Helical" evidence="7">
    <location>
        <begin position="894"/>
        <end position="916"/>
    </location>
</feature>
<keyword evidence="3" id="KW-0285">Flavoprotein</keyword>
<keyword evidence="7" id="KW-0472">Membrane</keyword>
<evidence type="ECO:0000256" key="1">
    <source>
        <dbReference type="ARBA" id="ARBA00004141"/>
    </source>
</evidence>
<dbReference type="Gene3D" id="3.50.50.60">
    <property type="entry name" value="FAD/NAD(P)-binding domain"/>
    <property type="match status" value="1"/>
</dbReference>
<dbReference type="EMBL" id="JAHFYH010000073">
    <property type="protein sequence ID" value="KAH0215320.1"/>
    <property type="molecule type" value="Genomic_DNA"/>
</dbReference>
<comment type="caution">
    <text evidence="9">The sequence shown here is derived from an EMBL/GenBank/DDBJ whole genome shotgun (WGS) entry which is preliminary data.</text>
</comment>
<dbReference type="GO" id="GO:0022857">
    <property type="term" value="F:transmembrane transporter activity"/>
    <property type="evidence" value="ECO:0007669"/>
    <property type="project" value="InterPro"/>
</dbReference>
<feature type="transmembrane region" description="Helical" evidence="7">
    <location>
        <begin position="645"/>
        <end position="667"/>
    </location>
</feature>
<evidence type="ECO:0000256" key="6">
    <source>
        <dbReference type="ARBA" id="ARBA00023033"/>
    </source>
</evidence>
<accession>A0A9P8GD30</accession>
<evidence type="ECO:0000256" key="5">
    <source>
        <dbReference type="ARBA" id="ARBA00023002"/>
    </source>
</evidence>
<feature type="transmembrane region" description="Helical" evidence="7">
    <location>
        <begin position="753"/>
        <end position="778"/>
    </location>
</feature>
<feature type="transmembrane region" description="Helical" evidence="7">
    <location>
        <begin position="493"/>
        <end position="517"/>
    </location>
</feature>
<keyword evidence="6" id="KW-0503">Monooxygenase</keyword>
<feature type="transmembrane region" description="Helical" evidence="7">
    <location>
        <begin position="722"/>
        <end position="741"/>
    </location>
</feature>
<feature type="domain" description="Major facilitator superfamily (MFS) profile" evidence="8">
    <location>
        <begin position="493"/>
        <end position="915"/>
    </location>
</feature>
<protein>
    <submittedName>
        <fullName evidence="9">MFS general substrate transporter</fullName>
    </submittedName>
</protein>
<evidence type="ECO:0000313" key="10">
    <source>
        <dbReference type="Proteomes" id="UP000767238"/>
    </source>
</evidence>
<feature type="transmembrane region" description="Helical" evidence="7">
    <location>
        <begin position="559"/>
        <end position="576"/>
    </location>
</feature>
<dbReference type="OrthoDB" id="268400at2759"/>
<feature type="transmembrane region" description="Helical" evidence="7">
    <location>
        <begin position="12"/>
        <end position="31"/>
    </location>
</feature>
<dbReference type="GO" id="GO:0016020">
    <property type="term" value="C:membrane"/>
    <property type="evidence" value="ECO:0007669"/>
    <property type="project" value="UniProtKB-SubCell"/>
</dbReference>
<dbReference type="InterPro" id="IPR050493">
    <property type="entry name" value="FAD-dep_Monooxygenase_BioMet"/>
</dbReference>
<sequence>MPSATSSSLDIIVIGAGLGGLAAAISCALGGHNVTVLEQARELAEIGAGLQITPNASRLFQQWGIDKVLEPLAAEPTFLAVHRYSDGKVLALQQDFDKKIRAKYGAPFWDLHRVDLQKTLAQRAKDLGVKLRLNSKVTSVDFENSTLDLDDGTTYQADLLVGADGLWSKCRAHFLKQSGKEDAPLPTGDLAYRIVLNLDDLQDPELRQWVSKPACHFWIGPGAHVVAYSVRGGKQYNIVLLVPDNLPPDVSRSSGDISEMREIFTKWDPILNRFLDNVKSVDKWKLMHRPELDSWVSKKSNFVFLGDSCHPMLPYLAQGANSSLEDGAVLGNLLAVVKSKEQLPEGLRLYENLRKKRGEAIVRETFAQRNDFHMMDGEEQRARDELFAGQLGKEEPEVKFPSRWTCPVVQPWLYGYDARKEVDDALKGSSLAHLHRAIDGDDIQVSYRVSHKTRIDDVEDLKTHGETGSVRLPVPSNDPNDPLNWPLPVKVSVYLTVCFFTFIANVNGSNFTVAIVPLRKHFHLDATDVTLLVGLNVLMFGVGNILWVPLMRVLGKRPVYLMALTILTVANIWSAFAQSWGSLLGGRMLSGIGAACADATVPSLVAEMFFFDQRGHCMMFFHVALASGLFLGPLINAYIVGLHGWRWSCGFIAIFSGVLLVCTFFLVRETQYTRPRIQHPEDDIPVKRSYVIWLSPTIGFNPQGHFVRTFWDILRMATYPPVFWVGILIGCFVGWTIVIQIATTQTFTKPPYIWTTGTVGLFSLSAFIGAMLSFYAGGRLIDLIANRARQRASHPRPEIRLVALIIPAIIGPLGVITYGQCVAHKTTWVGPAFGFGMHAFALTALSNIVVTYVVDCYSQFAGEALVIVFVIRNAIACILSMYSSDWISEQGASIVFGEMAAIQYFLLLFAVPLYLWGPALLKFTATDAQAFS</sequence>
<dbReference type="Pfam" id="PF01494">
    <property type="entry name" value="FAD_binding_3"/>
    <property type="match status" value="1"/>
</dbReference>
<dbReference type="PRINTS" id="PR00420">
    <property type="entry name" value="RNGMNOXGNASE"/>
</dbReference>
<dbReference type="SUPFAM" id="SSF54373">
    <property type="entry name" value="FAD-linked reductases, C-terminal domain"/>
    <property type="match status" value="1"/>
</dbReference>
<organism evidence="9 10">
    <name type="scientific">Aureobasidium melanogenum</name>
    <name type="common">Aureobasidium pullulans var. melanogenum</name>
    <dbReference type="NCBI Taxonomy" id="46634"/>
    <lineage>
        <taxon>Eukaryota</taxon>
        <taxon>Fungi</taxon>
        <taxon>Dikarya</taxon>
        <taxon>Ascomycota</taxon>
        <taxon>Pezizomycotina</taxon>
        <taxon>Dothideomycetes</taxon>
        <taxon>Dothideomycetidae</taxon>
        <taxon>Dothideales</taxon>
        <taxon>Saccotheciaceae</taxon>
        <taxon>Aureobasidium</taxon>
    </lineage>
</organism>
<dbReference type="SUPFAM" id="SSF51905">
    <property type="entry name" value="FAD/NAD(P)-binding domain"/>
    <property type="match status" value="1"/>
</dbReference>
<dbReference type="InterPro" id="IPR020846">
    <property type="entry name" value="MFS_dom"/>
</dbReference>
<proteinExistence type="inferred from homology"/>
<feature type="transmembrane region" description="Helical" evidence="7">
    <location>
        <begin position="618"/>
        <end position="639"/>
    </location>
</feature>
<dbReference type="InterPro" id="IPR002938">
    <property type="entry name" value="FAD-bd"/>
</dbReference>
<comment type="subcellular location">
    <subcellularLocation>
        <location evidence="1">Membrane</location>
        <topology evidence="1">Multi-pass membrane protein</topology>
    </subcellularLocation>
</comment>
<dbReference type="Proteomes" id="UP000767238">
    <property type="component" value="Unassembled WGS sequence"/>
</dbReference>
<evidence type="ECO:0000259" key="8">
    <source>
        <dbReference type="PROSITE" id="PS50850"/>
    </source>
</evidence>
<dbReference type="SUPFAM" id="SSF103473">
    <property type="entry name" value="MFS general substrate transporter"/>
    <property type="match status" value="1"/>
</dbReference>
<dbReference type="PANTHER" id="PTHR13789">
    <property type="entry name" value="MONOOXYGENASE"/>
    <property type="match status" value="1"/>
</dbReference>
<feature type="transmembrane region" description="Helical" evidence="7">
    <location>
        <begin position="860"/>
        <end position="882"/>
    </location>
</feature>
<feature type="non-terminal residue" evidence="9">
    <location>
        <position position="1"/>
    </location>
</feature>
<keyword evidence="5" id="KW-0560">Oxidoreductase</keyword>
<reference evidence="9" key="2">
    <citation type="submission" date="2021-08" db="EMBL/GenBank/DDBJ databases">
        <authorList>
            <person name="Gostincar C."/>
            <person name="Sun X."/>
            <person name="Song Z."/>
            <person name="Gunde-Cimerman N."/>
        </authorList>
    </citation>
    <scope>NUCLEOTIDE SEQUENCE</scope>
    <source>
        <strain evidence="9">EXF-8016</strain>
    </source>
</reference>
<comment type="similarity">
    <text evidence="2">Belongs to the paxM FAD-dependent monooxygenase family.</text>
</comment>
<dbReference type="PROSITE" id="PS50850">
    <property type="entry name" value="MFS"/>
    <property type="match status" value="1"/>
</dbReference>
<dbReference type="PANTHER" id="PTHR13789:SF238">
    <property type="entry name" value="PUTATIVE (AFU_ORTHOLOGUE AFUA_2G01680)-RELATED"/>
    <property type="match status" value="1"/>
</dbReference>
<dbReference type="InterPro" id="IPR011701">
    <property type="entry name" value="MFS"/>
</dbReference>
<gene>
    <name evidence="9" type="ORF">KCV03_g8041</name>
</gene>
<evidence type="ECO:0000256" key="4">
    <source>
        <dbReference type="ARBA" id="ARBA00022827"/>
    </source>
</evidence>
<dbReference type="Gene3D" id="1.20.1250.20">
    <property type="entry name" value="MFS general substrate transporter like domains"/>
    <property type="match status" value="1"/>
</dbReference>
<dbReference type="AlphaFoldDB" id="A0A9P8GD30"/>
<name>A0A9P8GD30_AURME</name>
<evidence type="ECO:0000256" key="3">
    <source>
        <dbReference type="ARBA" id="ARBA00022630"/>
    </source>
</evidence>
<keyword evidence="7" id="KW-0812">Transmembrane</keyword>
<feature type="transmembrane region" description="Helical" evidence="7">
    <location>
        <begin position="799"/>
        <end position="820"/>
    </location>
</feature>
<evidence type="ECO:0000256" key="7">
    <source>
        <dbReference type="SAM" id="Phobius"/>
    </source>
</evidence>
<dbReference type="FunFam" id="3.50.50.60:FF:000115">
    <property type="entry name" value="Salicylate hydroxylase, putative"/>
    <property type="match status" value="1"/>
</dbReference>
<dbReference type="GO" id="GO:0004497">
    <property type="term" value="F:monooxygenase activity"/>
    <property type="evidence" value="ECO:0007669"/>
    <property type="project" value="UniProtKB-KW"/>
</dbReference>
<dbReference type="InterPro" id="IPR036259">
    <property type="entry name" value="MFS_trans_sf"/>
</dbReference>
<dbReference type="GO" id="GO:0071949">
    <property type="term" value="F:FAD binding"/>
    <property type="evidence" value="ECO:0007669"/>
    <property type="project" value="InterPro"/>
</dbReference>